<dbReference type="GO" id="GO:0005829">
    <property type="term" value="C:cytosol"/>
    <property type="evidence" value="ECO:0007669"/>
    <property type="project" value="TreeGrafter"/>
</dbReference>
<dbReference type="KEGG" id="aful:116491650"/>
<dbReference type="AlphaFoldDB" id="A0A6J3DB19"/>
<dbReference type="PANTHER" id="PTHR21553">
    <property type="entry name" value="ALMS1-RELATED"/>
    <property type="match status" value="1"/>
</dbReference>
<dbReference type="InParanoid" id="A0A6J3DB19"/>
<feature type="compositionally biased region" description="Polar residues" evidence="4">
    <location>
        <begin position="426"/>
        <end position="482"/>
    </location>
</feature>
<dbReference type="PANTHER" id="PTHR21553:SF24">
    <property type="entry name" value="(E2-INDEPENDENT) E3 UBIQUITIN-CONJUGATING ENZYME FATS"/>
    <property type="match status" value="1"/>
</dbReference>
<feature type="region of interest" description="Disordered" evidence="4">
    <location>
        <begin position="411"/>
        <end position="515"/>
    </location>
</feature>
<feature type="region of interest" description="Disordered" evidence="4">
    <location>
        <begin position="224"/>
        <end position="244"/>
    </location>
</feature>
<feature type="domain" description="Centrosomal protein C10orf90 N-terminal" evidence="6">
    <location>
        <begin position="99"/>
        <end position="594"/>
    </location>
</feature>
<sequence>MPSGGSKTLCLPCARHGRLDFKVQPRGKWTQEAQSFVTQLYLTINYCSWKRAGCLGAAQKQWGSNRTCTGLQQESAVERKSSSVEESLSSTSTKLISPIVISQMIDENKSKENWSALLMQSAIPQPSAYHLKQSLANHDLVNINSAFMVLPSRLEIQASLDDTTSLLDSPTTNEKQRQNQWKGFASITITARRVAAGSSDPAWRSRAVPEPHAASLTLSKVPVDLHHWPPPGQANQNVTPSRASECCSKSGEELRERFSNHRNKEKGVGLQSRDGREKVLPSFISSVHIQVSQQCPNTIYYIDKSLNVCLVQPRIKCQKMHRSTLSFSINCSSSRLTADGVDGIANGEPIEEMLQTKLLRENKAPLRTNWSAGLTENNVINKQTTNEGHLGTKYPLKSVCASELRAFDIPKGPNTITTKQHDDKQSGSYHATFSFHLPNSSDEAGTQMSSGSQRKQCATTIRGTTASASLLDTPSRRTTTAAGGSLKSKDPSKDTSIPKEIQAQGILKPRMSVSKSMCNTKTSSRVLLEENVHRQNQLLKSDYESCGSSGKAEEHEEEEERAGASWEALSAPCRLDAARQSRSALAQPDVSPEPDRRLPTPLTLKEALEIHKPQFISRSQERLKKLEHMVQQRKAQQNDAPVSNQGALLVRKLSSTSASSKKKQYTIPHPLSDNLFKPKERFIPEKEMHMRSKRIYDNLPEVKKKQEEKQKRIIIQSNRLRVEIFKKQLLDQLLQRNTE</sequence>
<reference evidence="8" key="1">
    <citation type="submission" date="2025-08" db="UniProtKB">
        <authorList>
            <consortium name="RefSeq"/>
        </authorList>
    </citation>
    <scope>IDENTIFICATION</scope>
    <source>
        <tissue evidence="8">Lung</tissue>
    </source>
</reference>
<dbReference type="Proteomes" id="UP000504639">
    <property type="component" value="Chromosome 7"/>
</dbReference>
<evidence type="ECO:0000256" key="1">
    <source>
        <dbReference type="ARBA" id="ARBA00004300"/>
    </source>
</evidence>
<dbReference type="GeneID" id="116491650"/>
<keyword evidence="2" id="KW-0963">Cytoplasm</keyword>
<keyword evidence="3" id="KW-0206">Cytoskeleton</keyword>
<feature type="compositionally biased region" description="Polar residues" evidence="4">
    <location>
        <begin position="233"/>
        <end position="242"/>
    </location>
</feature>
<proteinExistence type="predicted"/>
<feature type="region of interest" description="Disordered" evidence="4">
    <location>
        <begin position="578"/>
        <end position="597"/>
    </location>
</feature>
<dbReference type="GO" id="GO:0046599">
    <property type="term" value="P:regulation of centriole replication"/>
    <property type="evidence" value="ECO:0007669"/>
    <property type="project" value="TreeGrafter"/>
</dbReference>
<protein>
    <submittedName>
        <fullName evidence="8">(E2-independent) E3 ubiquitin-conjugating enzyme FATS</fullName>
    </submittedName>
</protein>
<dbReference type="GO" id="GO:0005813">
    <property type="term" value="C:centrosome"/>
    <property type="evidence" value="ECO:0007669"/>
    <property type="project" value="UniProtKB-SubCell"/>
</dbReference>
<evidence type="ECO:0000259" key="5">
    <source>
        <dbReference type="Pfam" id="PF15309"/>
    </source>
</evidence>
<dbReference type="GO" id="GO:0008017">
    <property type="term" value="F:microtubule binding"/>
    <property type="evidence" value="ECO:0007669"/>
    <property type="project" value="TreeGrafter"/>
</dbReference>
<dbReference type="InterPro" id="IPR041179">
    <property type="entry name" value="C10orf90_N"/>
</dbReference>
<feature type="domain" description="ALMS motif" evidence="5">
    <location>
        <begin position="600"/>
        <end position="737"/>
    </location>
</feature>
<evidence type="ECO:0000313" key="7">
    <source>
        <dbReference type="Proteomes" id="UP000504639"/>
    </source>
</evidence>
<dbReference type="Pfam" id="PF17730">
    <property type="entry name" value="Centro_C10orf90"/>
    <property type="match status" value="1"/>
</dbReference>
<dbReference type="GO" id="GO:0005814">
    <property type="term" value="C:centriole"/>
    <property type="evidence" value="ECO:0007669"/>
    <property type="project" value="TreeGrafter"/>
</dbReference>
<dbReference type="RefSeq" id="XP_032047684.1">
    <property type="nucleotide sequence ID" value="XM_032191793.1"/>
</dbReference>
<dbReference type="Pfam" id="PF15309">
    <property type="entry name" value="ALMS_motif"/>
    <property type="match status" value="1"/>
</dbReference>
<evidence type="ECO:0000256" key="4">
    <source>
        <dbReference type="SAM" id="MobiDB-lite"/>
    </source>
</evidence>
<dbReference type="InterPro" id="IPR029299">
    <property type="entry name" value="ALMS_motif"/>
</dbReference>
<comment type="subcellular location">
    <subcellularLocation>
        <location evidence="1">Cytoplasm</location>
        <location evidence="1">Cytoskeleton</location>
        <location evidence="1">Microtubule organizing center</location>
        <location evidence="1">Centrosome</location>
    </subcellularLocation>
</comment>
<name>A0A6J3DB19_AYTFU</name>
<accession>A0A6J3DB19</accession>
<organism evidence="7 8">
    <name type="scientific">Aythya fuligula</name>
    <name type="common">Tufted duck</name>
    <name type="synonym">Anas fuligula</name>
    <dbReference type="NCBI Taxonomy" id="219594"/>
    <lineage>
        <taxon>Eukaryota</taxon>
        <taxon>Metazoa</taxon>
        <taxon>Chordata</taxon>
        <taxon>Craniata</taxon>
        <taxon>Vertebrata</taxon>
        <taxon>Euteleostomi</taxon>
        <taxon>Archelosauria</taxon>
        <taxon>Archosauria</taxon>
        <taxon>Dinosauria</taxon>
        <taxon>Saurischia</taxon>
        <taxon>Theropoda</taxon>
        <taxon>Coelurosauria</taxon>
        <taxon>Aves</taxon>
        <taxon>Neognathae</taxon>
        <taxon>Galloanserae</taxon>
        <taxon>Anseriformes</taxon>
        <taxon>Anatidae</taxon>
        <taxon>Aythyinae</taxon>
        <taxon>Aythya</taxon>
    </lineage>
</organism>
<evidence type="ECO:0000256" key="2">
    <source>
        <dbReference type="ARBA" id="ARBA00022490"/>
    </source>
</evidence>
<keyword evidence="7" id="KW-1185">Reference proteome</keyword>
<dbReference type="CTD" id="101731645"/>
<evidence type="ECO:0000313" key="8">
    <source>
        <dbReference type="RefSeq" id="XP_032047684.1"/>
    </source>
</evidence>
<feature type="compositionally biased region" description="Basic and acidic residues" evidence="4">
    <location>
        <begin position="487"/>
        <end position="497"/>
    </location>
</feature>
<evidence type="ECO:0000259" key="6">
    <source>
        <dbReference type="Pfam" id="PF17730"/>
    </source>
</evidence>
<evidence type="ECO:0000256" key="3">
    <source>
        <dbReference type="ARBA" id="ARBA00023212"/>
    </source>
</evidence>
<feature type="region of interest" description="Disordered" evidence="4">
    <location>
        <begin position="541"/>
        <end position="566"/>
    </location>
</feature>
<gene>
    <name evidence="8" type="primary">C7H10orf90</name>
</gene>